<comment type="caution">
    <text evidence="1">The sequence shown here is derived from an EMBL/GenBank/DDBJ whole genome shotgun (WGS) entry which is preliminary data.</text>
</comment>
<name>A0A8S4QYU6_9NEOP</name>
<evidence type="ECO:0000313" key="2">
    <source>
        <dbReference type="Proteomes" id="UP000838756"/>
    </source>
</evidence>
<dbReference type="AlphaFoldDB" id="A0A8S4QYU6"/>
<sequence>MRFLMGLIKRVRVTQRTMERAMLGVSLRDQIRNEMNRRRTRATDIAQHFEKIIIHHHLFLQTRRITLMIIQVEWSSIPKYLNIKNLRMQVP</sequence>
<reference evidence="1" key="1">
    <citation type="submission" date="2022-03" db="EMBL/GenBank/DDBJ databases">
        <authorList>
            <person name="Lindestad O."/>
        </authorList>
    </citation>
    <scope>NUCLEOTIDE SEQUENCE</scope>
</reference>
<gene>
    <name evidence="1" type="primary">jg24961</name>
    <name evidence="1" type="ORF">PAEG_LOCUS7852</name>
</gene>
<dbReference type="Proteomes" id="UP000838756">
    <property type="component" value="Unassembled WGS sequence"/>
</dbReference>
<dbReference type="OrthoDB" id="407509at2759"/>
<dbReference type="EMBL" id="CAKXAJ010022884">
    <property type="protein sequence ID" value="CAH2227323.1"/>
    <property type="molecule type" value="Genomic_DNA"/>
</dbReference>
<accession>A0A8S4QYU6</accession>
<evidence type="ECO:0000313" key="1">
    <source>
        <dbReference type="EMBL" id="CAH2227323.1"/>
    </source>
</evidence>
<protein>
    <submittedName>
        <fullName evidence="1">Jg24961 protein</fullName>
    </submittedName>
</protein>
<keyword evidence="2" id="KW-1185">Reference proteome</keyword>
<proteinExistence type="predicted"/>
<organism evidence="1 2">
    <name type="scientific">Pararge aegeria aegeria</name>
    <dbReference type="NCBI Taxonomy" id="348720"/>
    <lineage>
        <taxon>Eukaryota</taxon>
        <taxon>Metazoa</taxon>
        <taxon>Ecdysozoa</taxon>
        <taxon>Arthropoda</taxon>
        <taxon>Hexapoda</taxon>
        <taxon>Insecta</taxon>
        <taxon>Pterygota</taxon>
        <taxon>Neoptera</taxon>
        <taxon>Endopterygota</taxon>
        <taxon>Lepidoptera</taxon>
        <taxon>Glossata</taxon>
        <taxon>Ditrysia</taxon>
        <taxon>Papilionoidea</taxon>
        <taxon>Nymphalidae</taxon>
        <taxon>Satyrinae</taxon>
        <taxon>Satyrini</taxon>
        <taxon>Parargina</taxon>
        <taxon>Pararge</taxon>
    </lineage>
</organism>